<dbReference type="EMBL" id="BGPR01000017">
    <property type="protein sequence ID" value="GBL78999.1"/>
    <property type="molecule type" value="Genomic_DNA"/>
</dbReference>
<feature type="region of interest" description="Disordered" evidence="1">
    <location>
        <begin position="59"/>
        <end position="78"/>
    </location>
</feature>
<reference evidence="2 3" key="1">
    <citation type="journal article" date="2019" name="Sci. Rep.">
        <title>Orb-weaving spider Araneus ventricosus genome elucidates the spidroin gene catalogue.</title>
        <authorList>
            <person name="Kono N."/>
            <person name="Nakamura H."/>
            <person name="Ohtoshi R."/>
            <person name="Moran D.A.P."/>
            <person name="Shinohara A."/>
            <person name="Yoshida Y."/>
            <person name="Fujiwara M."/>
            <person name="Mori M."/>
            <person name="Tomita M."/>
            <person name="Arakawa K."/>
        </authorList>
    </citation>
    <scope>NUCLEOTIDE SEQUENCE [LARGE SCALE GENOMIC DNA]</scope>
</reference>
<evidence type="ECO:0000256" key="1">
    <source>
        <dbReference type="SAM" id="MobiDB-lite"/>
    </source>
</evidence>
<feature type="compositionally biased region" description="Low complexity" evidence="1">
    <location>
        <begin position="59"/>
        <end position="68"/>
    </location>
</feature>
<comment type="caution">
    <text evidence="2">The sequence shown here is derived from an EMBL/GenBank/DDBJ whole genome shotgun (WGS) entry which is preliminary data.</text>
</comment>
<proteinExistence type="predicted"/>
<gene>
    <name evidence="2" type="ORF">AVEN_48958_1</name>
</gene>
<keyword evidence="3" id="KW-1185">Reference proteome</keyword>
<dbReference type="Proteomes" id="UP000499080">
    <property type="component" value="Unassembled WGS sequence"/>
</dbReference>
<sequence>MIVALRHSDEARDKESAVCTINQQPVTLQRNSFCCFRLPSLLNIIEEFSLVIATTSSSGSSISLQGQAPKRPNGPRAPQMHHFLHVQTSQSKKLHKGISPSQVTRDRLHTKTAVQNGEHIVSWNKVIYNLINLKH</sequence>
<name>A0A4Y2AI70_ARAVE</name>
<organism evidence="2 3">
    <name type="scientific">Araneus ventricosus</name>
    <name type="common">Orbweaver spider</name>
    <name type="synonym">Epeira ventricosa</name>
    <dbReference type="NCBI Taxonomy" id="182803"/>
    <lineage>
        <taxon>Eukaryota</taxon>
        <taxon>Metazoa</taxon>
        <taxon>Ecdysozoa</taxon>
        <taxon>Arthropoda</taxon>
        <taxon>Chelicerata</taxon>
        <taxon>Arachnida</taxon>
        <taxon>Araneae</taxon>
        <taxon>Araneomorphae</taxon>
        <taxon>Entelegynae</taxon>
        <taxon>Araneoidea</taxon>
        <taxon>Araneidae</taxon>
        <taxon>Araneus</taxon>
    </lineage>
</organism>
<protein>
    <submittedName>
        <fullName evidence="2">Uncharacterized protein</fullName>
    </submittedName>
</protein>
<evidence type="ECO:0000313" key="3">
    <source>
        <dbReference type="Proteomes" id="UP000499080"/>
    </source>
</evidence>
<dbReference type="AlphaFoldDB" id="A0A4Y2AI70"/>
<evidence type="ECO:0000313" key="2">
    <source>
        <dbReference type="EMBL" id="GBL78999.1"/>
    </source>
</evidence>
<accession>A0A4Y2AI70</accession>